<protein>
    <submittedName>
        <fullName evidence="15">Uncharacterized protein</fullName>
    </submittedName>
</protein>
<keyword evidence="6" id="KW-0547">Nucleotide-binding</keyword>
<feature type="region of interest" description="Disordered" evidence="11">
    <location>
        <begin position="1408"/>
        <end position="1428"/>
    </location>
</feature>
<feature type="transmembrane region" description="Helical" evidence="12">
    <location>
        <begin position="1227"/>
        <end position="1246"/>
    </location>
</feature>
<dbReference type="InterPro" id="IPR017871">
    <property type="entry name" value="ABC_transporter-like_CS"/>
</dbReference>
<evidence type="ECO:0000256" key="7">
    <source>
        <dbReference type="ARBA" id="ARBA00022840"/>
    </source>
</evidence>
<keyword evidence="7" id="KW-0067">ATP-binding</keyword>
<keyword evidence="4 12" id="KW-0812">Transmembrane</keyword>
<dbReference type="CDD" id="cd18596">
    <property type="entry name" value="ABC_6TM_VMR1_D1_like"/>
    <property type="match status" value="1"/>
</dbReference>
<dbReference type="InterPro" id="IPR050173">
    <property type="entry name" value="ABC_transporter_C-like"/>
</dbReference>
<evidence type="ECO:0000259" key="14">
    <source>
        <dbReference type="PROSITE" id="PS50929"/>
    </source>
</evidence>
<dbReference type="PANTHER" id="PTHR24223">
    <property type="entry name" value="ATP-BINDING CASSETTE SUB-FAMILY C"/>
    <property type="match status" value="1"/>
</dbReference>
<feature type="compositionally biased region" description="Basic and acidic residues" evidence="11">
    <location>
        <begin position="386"/>
        <end position="397"/>
    </location>
</feature>
<comment type="caution">
    <text evidence="15">The sequence shown here is derived from an EMBL/GenBank/DDBJ whole genome shotgun (WGS) entry which is preliminary data.</text>
</comment>
<feature type="transmembrane region" description="Helical" evidence="12">
    <location>
        <begin position="938"/>
        <end position="959"/>
    </location>
</feature>
<dbReference type="Gene3D" id="3.40.50.300">
    <property type="entry name" value="P-loop containing nucleotide triphosphate hydrolases"/>
    <property type="match status" value="2"/>
</dbReference>
<feature type="transmembrane region" description="Helical" evidence="12">
    <location>
        <begin position="1198"/>
        <end position="1220"/>
    </location>
</feature>
<evidence type="ECO:0000256" key="11">
    <source>
        <dbReference type="SAM" id="MobiDB-lite"/>
    </source>
</evidence>
<dbReference type="Pfam" id="PF00005">
    <property type="entry name" value="ABC_tran"/>
    <property type="match status" value="2"/>
</dbReference>
<keyword evidence="5" id="KW-0677">Repeat</keyword>
<dbReference type="FunFam" id="3.40.50.300:FF:000610">
    <property type="entry name" value="Multidrug resistance-associated ABC transporter"/>
    <property type="match status" value="1"/>
</dbReference>
<dbReference type="CDD" id="cd03244">
    <property type="entry name" value="ABCC_MRP_domain2"/>
    <property type="match status" value="1"/>
</dbReference>
<evidence type="ECO:0000256" key="2">
    <source>
        <dbReference type="ARBA" id="ARBA00009726"/>
    </source>
</evidence>
<feature type="transmembrane region" description="Helical" evidence="12">
    <location>
        <begin position="1011"/>
        <end position="1035"/>
    </location>
</feature>
<comment type="similarity">
    <text evidence="2">Belongs to the ABC transporter superfamily. ABCC family. Conjugate transporter (TC 3.A.1.208) subfamily.</text>
</comment>
<evidence type="ECO:0000313" key="16">
    <source>
        <dbReference type="Proteomes" id="UP000256645"/>
    </source>
</evidence>
<feature type="domain" description="ABC transporter" evidence="13">
    <location>
        <begin position="1290"/>
        <end position="1548"/>
    </location>
</feature>
<dbReference type="PANTHER" id="PTHR24223:SF456">
    <property type="entry name" value="MULTIDRUG RESISTANCE-ASSOCIATED PROTEIN LETHAL(2)03659"/>
    <property type="match status" value="1"/>
</dbReference>
<keyword evidence="9 12" id="KW-0472">Membrane</keyword>
<keyword evidence="10" id="KW-0325">Glycoprotein</keyword>
<keyword evidence="16" id="KW-1185">Reference proteome</keyword>
<dbReference type="PROSITE" id="PS50929">
    <property type="entry name" value="ABC_TM1F"/>
    <property type="match status" value="2"/>
</dbReference>
<dbReference type="OrthoDB" id="6500128at2759"/>
<dbReference type="InterPro" id="IPR003593">
    <property type="entry name" value="AAA+_ATPase"/>
</dbReference>
<feature type="transmembrane region" description="Helical" evidence="12">
    <location>
        <begin position="309"/>
        <end position="327"/>
    </location>
</feature>
<feature type="transmembrane region" description="Helical" evidence="12">
    <location>
        <begin position="449"/>
        <end position="470"/>
    </location>
</feature>
<feature type="domain" description="ABC transporter" evidence="13">
    <location>
        <begin position="615"/>
        <end position="866"/>
    </location>
</feature>
<evidence type="ECO:0000256" key="10">
    <source>
        <dbReference type="ARBA" id="ARBA00023180"/>
    </source>
</evidence>
<dbReference type="InterPro" id="IPR036640">
    <property type="entry name" value="ABC1_TM_sf"/>
</dbReference>
<dbReference type="SUPFAM" id="SSF90123">
    <property type="entry name" value="ABC transporter transmembrane region"/>
    <property type="match status" value="2"/>
</dbReference>
<dbReference type="GO" id="GO:0140359">
    <property type="term" value="F:ABC-type transporter activity"/>
    <property type="evidence" value="ECO:0007669"/>
    <property type="project" value="InterPro"/>
</dbReference>
<sequence length="1570" mass="173675">MDSNTENIIYASAVLNALITLPAIRNFARGPWRVKPTNTESLYEDEDGKATEESAKSFSTKFAFIFIYVAVGLGLAVSFAQAVFATVRRSNGYSAIMIQQVWLLFAVWCLLVIQFLDTSREVAIIARFHSAISRLASTFLTGVIAWTVFLGDLPEKPDSIVISSLSGAQVLIAFLIVVAIFNIRRRPDVFYKDRVVERQFTGSLWQRYTFSWSSDLLDLAATKLMDTTDLPIMDSHMRSKVQTARFLAIPLKDDVKLWKRIFWAFRYQLLYQWTICALGSACDVAPQFAMLKLLQYLEQRKEFDAVDARAWYCVFGLFAATIGLTLLDYRIMWLMWSDLAIPIRSVLTGLIFEKTMRIKDCSEPPKEEAAEKDKADGKLNGAAADQAKKPEAKEAPKQKTQQDVVNMFAVDANVVGVMGGNNQFYINFICKLVVSVAFLLLLIGWQSLLAGMLSIVILFPVNQALGQRYAGFQKQIMKARDKKTTIITEVLGGIRQIKFSALEDQWAKKIEEIREEELSTIWKARINNIYMMVGSDFAPILLTAFALSTYAYINGTLLPSVAFTALGVFMQLEGILGMLPFLLVMGVNAKVSCDRIEKYLLSPEKAENTHPGESISFHNVSVSFPTDSGEPKPDRFVLRDLNLDFPNNALSVISGPTGAGKSLLLAAILGEVEVLSGYIQVPRPPPADQRFDDKATAADWILPSAVAFVSQTPWIENATIKNNILFNLPYDEKRYNKVIKACALTKDLAMFDDGDQTEVGAQGISLSGGQKWRLTLARAFYSRAGILILDDVFSALDAHVGKEIYDNALMGELSEGRTRILVTHHVSLVLPRAKYAVRLSARGVLEHAGLIEELRQTGSFEDILKAEASLDTAQAGADDEEESVESENGTVVVAENGDSEPVVKATPKKLVEDEKREEGAVKTKVYASYLKATGGWPFWIFVVLVYLVSQGLLLGRTWWIKVWTGSNEDTVDNKIHLAHHSSYSMQTQFFSPASNATQFSTTDNSNPNDKLLYYLGVYAGISIISLIVSVGRFYVIYTGAMKASRQIFRDLTYTVLRTPLRWLDTVPTGRILNRFTADFATIDSQLIFNFGYLASSFYQIIGILAASLFVSPFIIVLAIALLGACGQIARRYLKGARSIKRLESIQKSPMISAFGTTLAGLTTVRAFHKTDEFIERMYNLIDTFAGVSWHNWLFNNWVGFRMSLIGSLFSGAVGVFIVATRGIDASLAGFALAFALEYAGAVKYTIRLLANTELDMNAAERIFEYRDVEIEPQGGIDIRASWPEEGKIEVKDLEVGYAEGLPSILKGLTFTAEKNQRIGVVGRTGAGKSTLSLALFRFLEARQGSITIDGVDLSTIKVHDLRTRLSIIPQDPVLFSGTIRSNLDPFDQFSDFQLREALQRVHLVPSADSTPVPELANETSTASSSTAVENPGNTNIFLSLTSPIASGGSNLSQGQKQLLCLARAILARPKVLLLDEATSAVDMNTDRLIQRSIREEFANTTLLVVAHRLSTVADFDRILVMKDGKAAEFGSPKQLLQAEGDGEEGGIFKGMIAHSGERVELEKTIMAQES</sequence>
<dbReference type="FunFam" id="3.40.50.300:FF:000825">
    <property type="entry name" value="ABC bile acid transporter"/>
    <property type="match status" value="1"/>
</dbReference>
<feature type="transmembrane region" description="Helical" evidence="12">
    <location>
        <begin position="62"/>
        <end position="84"/>
    </location>
</feature>
<dbReference type="GO" id="GO:0016020">
    <property type="term" value="C:membrane"/>
    <property type="evidence" value="ECO:0007669"/>
    <property type="project" value="UniProtKB-SubCell"/>
</dbReference>
<keyword evidence="8 12" id="KW-1133">Transmembrane helix</keyword>
<evidence type="ECO:0000256" key="4">
    <source>
        <dbReference type="ARBA" id="ARBA00022692"/>
    </source>
</evidence>
<dbReference type="SUPFAM" id="SSF52540">
    <property type="entry name" value="P-loop containing nucleoside triphosphate hydrolases"/>
    <property type="match status" value="2"/>
</dbReference>
<feature type="region of interest" description="Disordered" evidence="11">
    <location>
        <begin position="362"/>
        <end position="400"/>
    </location>
</feature>
<evidence type="ECO:0000256" key="12">
    <source>
        <dbReference type="SAM" id="Phobius"/>
    </source>
</evidence>
<evidence type="ECO:0000256" key="5">
    <source>
        <dbReference type="ARBA" id="ARBA00022737"/>
    </source>
</evidence>
<dbReference type="InterPro" id="IPR011527">
    <property type="entry name" value="ABC1_TM_dom"/>
</dbReference>
<evidence type="ECO:0000256" key="1">
    <source>
        <dbReference type="ARBA" id="ARBA00004141"/>
    </source>
</evidence>
<dbReference type="Pfam" id="PF00664">
    <property type="entry name" value="ABC_membrane"/>
    <property type="match status" value="2"/>
</dbReference>
<dbReference type="CDD" id="cd03250">
    <property type="entry name" value="ABCC_MRP_domain1"/>
    <property type="match status" value="1"/>
</dbReference>
<evidence type="ECO:0000313" key="15">
    <source>
        <dbReference type="EMBL" id="RDW77498.1"/>
    </source>
</evidence>
<dbReference type="GO" id="GO:0005524">
    <property type="term" value="F:ATP binding"/>
    <property type="evidence" value="ECO:0007669"/>
    <property type="project" value="UniProtKB-KW"/>
</dbReference>
<feature type="domain" description="ABC transmembrane type-1" evidence="14">
    <location>
        <begin position="426"/>
        <end position="588"/>
    </location>
</feature>
<feature type="transmembrane region" description="Helical" evidence="12">
    <location>
        <begin position="269"/>
        <end position="289"/>
    </location>
</feature>
<dbReference type="PROSITE" id="PS00211">
    <property type="entry name" value="ABC_TRANSPORTER_1"/>
    <property type="match status" value="1"/>
</dbReference>
<dbReference type="PROSITE" id="PS50893">
    <property type="entry name" value="ABC_TRANSPORTER_2"/>
    <property type="match status" value="2"/>
</dbReference>
<feature type="transmembrane region" description="Helical" evidence="12">
    <location>
        <begin position="529"/>
        <end position="553"/>
    </location>
</feature>
<evidence type="ECO:0000256" key="3">
    <source>
        <dbReference type="ARBA" id="ARBA00022448"/>
    </source>
</evidence>
<dbReference type="InterPro" id="IPR027417">
    <property type="entry name" value="P-loop_NTPase"/>
</dbReference>
<keyword evidence="3" id="KW-0813">Transport</keyword>
<evidence type="ECO:0000259" key="13">
    <source>
        <dbReference type="PROSITE" id="PS50893"/>
    </source>
</evidence>
<gene>
    <name evidence="15" type="ORF">BP6252_05551</name>
</gene>
<feature type="transmembrane region" description="Helical" evidence="12">
    <location>
        <begin position="96"/>
        <end position="116"/>
    </location>
</feature>
<comment type="subcellular location">
    <subcellularLocation>
        <location evidence="1">Membrane</location>
        <topology evidence="1">Multi-pass membrane protein</topology>
    </subcellularLocation>
</comment>
<feature type="compositionally biased region" description="Basic and acidic residues" evidence="11">
    <location>
        <begin position="362"/>
        <end position="377"/>
    </location>
</feature>
<feature type="transmembrane region" description="Helical" evidence="12">
    <location>
        <begin position="565"/>
        <end position="589"/>
    </location>
</feature>
<feature type="transmembrane region" description="Helical" evidence="12">
    <location>
        <begin position="161"/>
        <end position="183"/>
    </location>
</feature>
<dbReference type="SMART" id="SM00382">
    <property type="entry name" value="AAA"/>
    <property type="match status" value="2"/>
</dbReference>
<accession>A0A3D8RU63</accession>
<proteinExistence type="inferred from homology"/>
<dbReference type="Proteomes" id="UP000256645">
    <property type="component" value="Unassembled WGS sequence"/>
</dbReference>
<dbReference type="CDD" id="cd18604">
    <property type="entry name" value="ABC_6TM_VMR1_D2_like"/>
    <property type="match status" value="1"/>
</dbReference>
<reference evidence="15 16" key="1">
    <citation type="journal article" date="2018" name="IMA Fungus">
        <title>IMA Genome-F 9: Draft genome sequence of Annulohypoxylon stygium, Aspergillus mulundensis, Berkeleyomyces basicola (syn. Thielaviopsis basicola), Ceratocystis smalleyi, two Cercospora beticola strains, Coleophoma cylindrospora, Fusarium fracticaudum, Phialophora cf. hyalina, and Morchella septimelata.</title>
        <authorList>
            <person name="Wingfield B.D."/>
            <person name="Bills G.F."/>
            <person name="Dong Y."/>
            <person name="Huang W."/>
            <person name="Nel W.J."/>
            <person name="Swalarsk-Parry B.S."/>
            <person name="Vaghefi N."/>
            <person name="Wilken P.M."/>
            <person name="An Z."/>
            <person name="de Beer Z.W."/>
            <person name="De Vos L."/>
            <person name="Chen L."/>
            <person name="Duong T.A."/>
            <person name="Gao Y."/>
            <person name="Hammerbacher A."/>
            <person name="Kikkert J.R."/>
            <person name="Li Y."/>
            <person name="Li H."/>
            <person name="Li K."/>
            <person name="Li Q."/>
            <person name="Liu X."/>
            <person name="Ma X."/>
            <person name="Naidoo K."/>
            <person name="Pethybridge S.J."/>
            <person name="Sun J."/>
            <person name="Steenkamp E.T."/>
            <person name="van der Nest M.A."/>
            <person name="van Wyk S."/>
            <person name="Wingfield M.J."/>
            <person name="Xiong C."/>
            <person name="Yue Q."/>
            <person name="Zhang X."/>
        </authorList>
    </citation>
    <scope>NUCLEOTIDE SEQUENCE [LARGE SCALE GENOMIC DNA]</scope>
    <source>
        <strain evidence="15 16">BP6252</strain>
    </source>
</reference>
<name>A0A3D8RU63_9HELO</name>
<dbReference type="InterPro" id="IPR003439">
    <property type="entry name" value="ABC_transporter-like_ATP-bd"/>
</dbReference>
<feature type="transmembrane region" description="Helical" evidence="12">
    <location>
        <begin position="424"/>
        <end position="443"/>
    </location>
</feature>
<dbReference type="GO" id="GO:0016887">
    <property type="term" value="F:ATP hydrolysis activity"/>
    <property type="evidence" value="ECO:0007669"/>
    <property type="project" value="InterPro"/>
</dbReference>
<dbReference type="EMBL" id="PDLM01000005">
    <property type="protein sequence ID" value="RDW77498.1"/>
    <property type="molecule type" value="Genomic_DNA"/>
</dbReference>
<organism evidence="15 16">
    <name type="scientific">Coleophoma cylindrospora</name>
    <dbReference type="NCBI Taxonomy" id="1849047"/>
    <lineage>
        <taxon>Eukaryota</taxon>
        <taxon>Fungi</taxon>
        <taxon>Dikarya</taxon>
        <taxon>Ascomycota</taxon>
        <taxon>Pezizomycotina</taxon>
        <taxon>Leotiomycetes</taxon>
        <taxon>Helotiales</taxon>
        <taxon>Dermateaceae</taxon>
        <taxon>Coleophoma</taxon>
    </lineage>
</organism>
<evidence type="ECO:0000256" key="8">
    <source>
        <dbReference type="ARBA" id="ARBA00022989"/>
    </source>
</evidence>
<evidence type="ECO:0000256" key="6">
    <source>
        <dbReference type="ARBA" id="ARBA00022741"/>
    </source>
</evidence>
<evidence type="ECO:0000256" key="9">
    <source>
        <dbReference type="ARBA" id="ARBA00023136"/>
    </source>
</evidence>
<dbReference type="Gene3D" id="1.20.1560.10">
    <property type="entry name" value="ABC transporter type 1, transmembrane domain"/>
    <property type="match status" value="2"/>
</dbReference>
<feature type="domain" description="ABC transmembrane type-1" evidence="14">
    <location>
        <begin position="940"/>
        <end position="1254"/>
    </location>
</feature>
<feature type="transmembrane region" description="Helical" evidence="12">
    <location>
        <begin position="128"/>
        <end position="149"/>
    </location>
</feature>
<dbReference type="STRING" id="1849047.A0A3D8RU63"/>